<name>A0AAD4QSU4_9BILA</name>
<dbReference type="AlphaFoldDB" id="A0AAD4QSU4"/>
<dbReference type="Proteomes" id="UP001201812">
    <property type="component" value="Unassembled WGS sequence"/>
</dbReference>
<evidence type="ECO:0000313" key="2">
    <source>
        <dbReference type="Proteomes" id="UP001201812"/>
    </source>
</evidence>
<keyword evidence="2" id="KW-1185">Reference proteome</keyword>
<proteinExistence type="predicted"/>
<accession>A0AAD4QSU4</accession>
<dbReference type="EMBL" id="JAKKPZ010000265">
    <property type="protein sequence ID" value="KAI1697514.1"/>
    <property type="molecule type" value="Genomic_DNA"/>
</dbReference>
<gene>
    <name evidence="1" type="ORF">DdX_18466</name>
</gene>
<protein>
    <submittedName>
        <fullName evidence="1">Uncharacterized protein</fullName>
    </submittedName>
</protein>
<comment type="caution">
    <text evidence="1">The sequence shown here is derived from an EMBL/GenBank/DDBJ whole genome shotgun (WGS) entry which is preliminary data.</text>
</comment>
<evidence type="ECO:0000313" key="1">
    <source>
        <dbReference type="EMBL" id="KAI1697514.1"/>
    </source>
</evidence>
<reference evidence="1" key="1">
    <citation type="submission" date="2022-01" db="EMBL/GenBank/DDBJ databases">
        <title>Genome Sequence Resource for Two Populations of Ditylenchus destructor, the Migratory Endoparasitic Phytonematode.</title>
        <authorList>
            <person name="Zhang H."/>
            <person name="Lin R."/>
            <person name="Xie B."/>
        </authorList>
    </citation>
    <scope>NUCLEOTIDE SEQUENCE</scope>
    <source>
        <strain evidence="1">BazhouSP</strain>
    </source>
</reference>
<sequence length="93" mass="10099">MKRIDNQTDSGAEGVRSSRSEYLDQLLQNQFNSGLVKGSNADHQSDVLNLSHAVSVDTLLVRLKDLAGRNVVPVIANGQLFLLPADDDDVPEP</sequence>
<organism evidence="1 2">
    <name type="scientific">Ditylenchus destructor</name>
    <dbReference type="NCBI Taxonomy" id="166010"/>
    <lineage>
        <taxon>Eukaryota</taxon>
        <taxon>Metazoa</taxon>
        <taxon>Ecdysozoa</taxon>
        <taxon>Nematoda</taxon>
        <taxon>Chromadorea</taxon>
        <taxon>Rhabditida</taxon>
        <taxon>Tylenchina</taxon>
        <taxon>Tylenchomorpha</taxon>
        <taxon>Sphaerularioidea</taxon>
        <taxon>Anguinidae</taxon>
        <taxon>Anguininae</taxon>
        <taxon>Ditylenchus</taxon>
    </lineage>
</organism>